<sequence length="340" mass="36018">MFKADELETQADAAGALRVVEGMPLDSRGKVFWRPERTRRLRQLVLLGDAAPAWVWARWVVAQAAQSTPGDVHRAMDLAVETRGGPSTLWGVDEIDARAKVIDHDWVYRQLALHEYGGLATFVRRRASRMLLSRAQGIATWAGAPMGAYELVEESASHLTWRDVDADRLLTTLNLGGAVFCAPGAHVIGRVVASGGKSLFESAPLAVPPDVAEAVAASPTDWVDALAQGCDDYGPTLSLLVARLHRFDLLADAPSHVRNGRHSDLSLVLAAVAGDLDLEDTDVPAAPIVAAALLEPGTVEALDGLLVPSDAAALTWLGGVLAEPAGVVCQRLVAELSSAA</sequence>
<proteinExistence type="predicted"/>
<dbReference type="Proteomes" id="UP000199004">
    <property type="component" value="Unassembled WGS sequence"/>
</dbReference>
<dbReference type="EMBL" id="FNIC01000003">
    <property type="protein sequence ID" value="SDN48923.1"/>
    <property type="molecule type" value="Genomic_DNA"/>
</dbReference>
<dbReference type="AlphaFoldDB" id="A0A1H0BTM2"/>
<dbReference type="STRING" id="1005944.SAMN05192576_2227"/>
<evidence type="ECO:0000313" key="1">
    <source>
        <dbReference type="EMBL" id="SDN48923.1"/>
    </source>
</evidence>
<organism evidence="1 2">
    <name type="scientific">Nocardioides szechwanensis</name>
    <dbReference type="NCBI Taxonomy" id="1005944"/>
    <lineage>
        <taxon>Bacteria</taxon>
        <taxon>Bacillati</taxon>
        <taxon>Actinomycetota</taxon>
        <taxon>Actinomycetes</taxon>
        <taxon>Propionibacteriales</taxon>
        <taxon>Nocardioidaceae</taxon>
        <taxon>Nocardioides</taxon>
    </lineage>
</organism>
<keyword evidence="2" id="KW-1185">Reference proteome</keyword>
<gene>
    <name evidence="1" type="ORF">SAMN05192576_2227</name>
</gene>
<name>A0A1H0BTM2_9ACTN</name>
<reference evidence="1 2" key="1">
    <citation type="submission" date="2016-10" db="EMBL/GenBank/DDBJ databases">
        <authorList>
            <person name="de Groot N.N."/>
        </authorList>
    </citation>
    <scope>NUCLEOTIDE SEQUENCE [LARGE SCALE GENOMIC DNA]</scope>
    <source>
        <strain evidence="1 2">CGMCC 1.11147</strain>
    </source>
</reference>
<accession>A0A1H0BTM2</accession>
<evidence type="ECO:0000313" key="2">
    <source>
        <dbReference type="Proteomes" id="UP000199004"/>
    </source>
</evidence>
<protein>
    <submittedName>
        <fullName evidence="1">Uncharacterized protein</fullName>
    </submittedName>
</protein>